<dbReference type="CDD" id="cd02440">
    <property type="entry name" value="AdoMet_MTases"/>
    <property type="match status" value="1"/>
</dbReference>
<dbReference type="RefSeq" id="WP_129874657.1">
    <property type="nucleotide sequence ID" value="NZ_SEWG01000001.1"/>
</dbReference>
<dbReference type="Proteomes" id="UP000293331">
    <property type="component" value="Unassembled WGS sequence"/>
</dbReference>
<protein>
    <submittedName>
        <fullName evidence="2">Class I SAM-dependent methyltransferase</fullName>
    </submittedName>
</protein>
<dbReference type="GO" id="GO:0032259">
    <property type="term" value="P:methylation"/>
    <property type="evidence" value="ECO:0007669"/>
    <property type="project" value="UniProtKB-KW"/>
</dbReference>
<accession>A0A4Q5LR73</accession>
<evidence type="ECO:0000313" key="2">
    <source>
        <dbReference type="EMBL" id="RYU91927.1"/>
    </source>
</evidence>
<comment type="caution">
    <text evidence="2">The sequence shown here is derived from an EMBL/GenBank/DDBJ whole genome shotgun (WGS) entry which is preliminary data.</text>
</comment>
<dbReference type="AlphaFoldDB" id="A0A4Q5LR73"/>
<dbReference type="SUPFAM" id="SSF53335">
    <property type="entry name" value="S-adenosyl-L-methionine-dependent methyltransferases"/>
    <property type="match status" value="1"/>
</dbReference>
<keyword evidence="2" id="KW-0808">Transferase</keyword>
<dbReference type="OrthoDB" id="9804312at2"/>
<keyword evidence="3" id="KW-1185">Reference proteome</keyword>
<reference evidence="2 3" key="1">
    <citation type="submission" date="2019-02" db="EMBL/GenBank/DDBJ databases">
        <title>Bacterial novel species Mucilaginibacter sp. 17JY9-4 isolated from soil.</title>
        <authorList>
            <person name="Jung H.-Y."/>
        </authorList>
    </citation>
    <scope>NUCLEOTIDE SEQUENCE [LARGE SCALE GENOMIC DNA]</scope>
    <source>
        <strain evidence="2 3">17JY9-4</strain>
    </source>
</reference>
<dbReference type="InterPro" id="IPR029063">
    <property type="entry name" value="SAM-dependent_MTases_sf"/>
</dbReference>
<dbReference type="InterPro" id="IPR013216">
    <property type="entry name" value="Methyltransf_11"/>
</dbReference>
<proteinExistence type="predicted"/>
<keyword evidence="2" id="KW-0489">Methyltransferase</keyword>
<evidence type="ECO:0000259" key="1">
    <source>
        <dbReference type="Pfam" id="PF08241"/>
    </source>
</evidence>
<evidence type="ECO:0000313" key="3">
    <source>
        <dbReference type="Proteomes" id="UP000293331"/>
    </source>
</evidence>
<dbReference type="GO" id="GO:0008757">
    <property type="term" value="F:S-adenosylmethionine-dependent methyltransferase activity"/>
    <property type="evidence" value="ECO:0007669"/>
    <property type="project" value="InterPro"/>
</dbReference>
<dbReference type="EMBL" id="SEWG01000001">
    <property type="protein sequence ID" value="RYU91927.1"/>
    <property type="molecule type" value="Genomic_DNA"/>
</dbReference>
<gene>
    <name evidence="2" type="ORF">EWM62_00350</name>
</gene>
<feature type="domain" description="Methyltransferase type 11" evidence="1">
    <location>
        <begin position="42"/>
        <end position="132"/>
    </location>
</feature>
<name>A0A4Q5LR73_9SPHI</name>
<dbReference type="Gene3D" id="3.40.50.150">
    <property type="entry name" value="Vaccinia Virus protein VP39"/>
    <property type="match status" value="1"/>
</dbReference>
<organism evidence="2 3">
    <name type="scientific">Mucilaginibacter terrigena</name>
    <dbReference type="NCBI Taxonomy" id="2492395"/>
    <lineage>
        <taxon>Bacteria</taxon>
        <taxon>Pseudomonadati</taxon>
        <taxon>Bacteroidota</taxon>
        <taxon>Sphingobacteriia</taxon>
        <taxon>Sphingobacteriales</taxon>
        <taxon>Sphingobacteriaceae</taxon>
        <taxon>Mucilaginibacter</taxon>
    </lineage>
</organism>
<dbReference type="Pfam" id="PF08241">
    <property type="entry name" value="Methyltransf_11"/>
    <property type="match status" value="1"/>
</dbReference>
<sequence length="205" mass="22914">MKEFWDDRYRHTGYAYGIAPNRFLEEQLPQFKSGSILLPADGEGRNGVFAAHLGWQVTSVDLSAEGRIKALKLAENANVKLAYLVGDIENIPFKPASFDAIALIYAHFAASNKAAIHQKLNWYLKPGGILILEAFRKEHISYNEVNPNVGGPKELGMLYSTEELTVGFPDHDILLLEEKDIVLDEGKYHQGSGAVLRYVGRKKQQ</sequence>